<reference evidence="2" key="2">
    <citation type="journal article" date="2023" name="Int. J. Mol. Sci.">
        <title>De Novo Assembly and Annotation of 11 Diverse Shrub Willow (Salix) Genomes Reveals Novel Gene Organization in Sex-Linked Regions.</title>
        <authorList>
            <person name="Hyden B."/>
            <person name="Feng K."/>
            <person name="Yates T.B."/>
            <person name="Jawdy S."/>
            <person name="Cereghino C."/>
            <person name="Smart L.B."/>
            <person name="Muchero W."/>
        </authorList>
    </citation>
    <scope>NUCLEOTIDE SEQUENCE</scope>
    <source>
        <tissue evidence="2">Shoot tip</tissue>
    </source>
</reference>
<name>A0A9Q0X288_9ROSI</name>
<evidence type="ECO:0000313" key="3">
    <source>
        <dbReference type="Proteomes" id="UP001151752"/>
    </source>
</evidence>
<evidence type="ECO:0000313" key="2">
    <source>
        <dbReference type="EMBL" id="KAJ6776513.1"/>
    </source>
</evidence>
<comment type="caution">
    <text evidence="2">The sequence shown here is derived from an EMBL/GenBank/DDBJ whole genome shotgun (WGS) entry which is preliminary data.</text>
</comment>
<dbReference type="Proteomes" id="UP001151752">
    <property type="component" value="Chromosome 16"/>
</dbReference>
<feature type="region of interest" description="Disordered" evidence="1">
    <location>
        <begin position="1"/>
        <end position="34"/>
    </location>
</feature>
<evidence type="ECO:0000256" key="1">
    <source>
        <dbReference type="SAM" id="MobiDB-lite"/>
    </source>
</evidence>
<dbReference type="AlphaFoldDB" id="A0A9Q0X288"/>
<accession>A0A9Q0X288</accession>
<keyword evidence="3" id="KW-1185">Reference proteome</keyword>
<reference evidence="2" key="1">
    <citation type="submission" date="2022-11" db="EMBL/GenBank/DDBJ databases">
        <authorList>
            <person name="Hyden B.L."/>
            <person name="Feng K."/>
            <person name="Yates T."/>
            <person name="Jawdy S."/>
            <person name="Smart L.B."/>
            <person name="Muchero W."/>
        </authorList>
    </citation>
    <scope>NUCLEOTIDE SEQUENCE</scope>
    <source>
        <tissue evidence="2">Shoot tip</tissue>
    </source>
</reference>
<protein>
    <submittedName>
        <fullName evidence="2">Uncharacterized protein</fullName>
    </submittedName>
</protein>
<proteinExistence type="predicted"/>
<sequence>MASSENQLKNMVGAESQREISQKSQMETVSKEGEIERVSKEGSVERLTVEDEKEKWIRGFFFCFMLRVGDGAQVYNGWTICFNFIIDVVLFPEDSSRRNCNCNLLINEQLFKRLLFPSKKADY</sequence>
<gene>
    <name evidence="2" type="ORF">OIU74_000650</name>
</gene>
<dbReference type="EMBL" id="JAPFFM010000001">
    <property type="protein sequence ID" value="KAJ6776513.1"/>
    <property type="molecule type" value="Genomic_DNA"/>
</dbReference>
<organism evidence="2 3">
    <name type="scientific">Salix koriyanagi</name>
    <dbReference type="NCBI Taxonomy" id="2511006"/>
    <lineage>
        <taxon>Eukaryota</taxon>
        <taxon>Viridiplantae</taxon>
        <taxon>Streptophyta</taxon>
        <taxon>Embryophyta</taxon>
        <taxon>Tracheophyta</taxon>
        <taxon>Spermatophyta</taxon>
        <taxon>Magnoliopsida</taxon>
        <taxon>eudicotyledons</taxon>
        <taxon>Gunneridae</taxon>
        <taxon>Pentapetalae</taxon>
        <taxon>rosids</taxon>
        <taxon>fabids</taxon>
        <taxon>Malpighiales</taxon>
        <taxon>Salicaceae</taxon>
        <taxon>Saliceae</taxon>
        <taxon>Salix</taxon>
    </lineage>
</organism>